<evidence type="ECO:0000259" key="9">
    <source>
        <dbReference type="Pfam" id="PF03600"/>
    </source>
</evidence>
<dbReference type="InterPro" id="IPR000802">
    <property type="entry name" value="Arsenical_pump_ArsB"/>
</dbReference>
<dbReference type="GO" id="GO:0005886">
    <property type="term" value="C:plasma membrane"/>
    <property type="evidence" value="ECO:0007669"/>
    <property type="project" value="UniProtKB-SubCell"/>
</dbReference>
<dbReference type="PRINTS" id="PR00758">
    <property type="entry name" value="ARSENICPUMP"/>
</dbReference>
<dbReference type="RefSeq" id="WP_319615034.1">
    <property type="nucleotide sequence ID" value="NZ_JAWXYB010000018.1"/>
</dbReference>
<dbReference type="GO" id="GO:0015105">
    <property type="term" value="F:arsenite transmembrane transporter activity"/>
    <property type="evidence" value="ECO:0007669"/>
    <property type="project" value="InterPro"/>
</dbReference>
<feature type="transmembrane region" description="Helical" evidence="8">
    <location>
        <begin position="62"/>
        <end position="81"/>
    </location>
</feature>
<feature type="transmembrane region" description="Helical" evidence="8">
    <location>
        <begin position="315"/>
        <end position="337"/>
    </location>
</feature>
<feature type="transmembrane region" description="Helical" evidence="8">
    <location>
        <begin position="126"/>
        <end position="148"/>
    </location>
</feature>
<comment type="subcellular location">
    <subcellularLocation>
        <location evidence="1">Cell membrane</location>
        <topology evidence="1">Multi-pass membrane protein</topology>
    </subcellularLocation>
</comment>
<evidence type="ECO:0000256" key="6">
    <source>
        <dbReference type="ARBA" id="ARBA00022989"/>
    </source>
</evidence>
<proteinExistence type="inferred from homology"/>
<evidence type="ECO:0000313" key="11">
    <source>
        <dbReference type="Proteomes" id="UP001279553"/>
    </source>
</evidence>
<keyword evidence="4" id="KW-1003">Cell membrane</keyword>
<evidence type="ECO:0000256" key="4">
    <source>
        <dbReference type="ARBA" id="ARBA00022475"/>
    </source>
</evidence>
<evidence type="ECO:0000256" key="8">
    <source>
        <dbReference type="SAM" id="Phobius"/>
    </source>
</evidence>
<name>A0AAW9DT01_ACIAO</name>
<dbReference type="PANTHER" id="PTHR43302">
    <property type="entry name" value="TRANSPORTER ARSB-RELATED"/>
    <property type="match status" value="1"/>
</dbReference>
<feature type="domain" description="Citrate transporter-like" evidence="9">
    <location>
        <begin position="35"/>
        <end position="344"/>
    </location>
</feature>
<evidence type="ECO:0000256" key="7">
    <source>
        <dbReference type="ARBA" id="ARBA00023136"/>
    </source>
</evidence>
<feature type="transmembrane region" description="Helical" evidence="8">
    <location>
        <begin position="349"/>
        <end position="370"/>
    </location>
</feature>
<dbReference type="Proteomes" id="UP001279553">
    <property type="component" value="Unassembled WGS sequence"/>
</dbReference>
<feature type="transmembrane region" description="Helical" evidence="8">
    <location>
        <begin position="225"/>
        <end position="244"/>
    </location>
</feature>
<keyword evidence="6 8" id="KW-1133">Transmembrane helix</keyword>
<dbReference type="PANTHER" id="PTHR43302:SF5">
    <property type="entry name" value="TRANSPORTER ARSB-RELATED"/>
    <property type="match status" value="1"/>
</dbReference>
<gene>
    <name evidence="10" type="ORF">SIL87_15635</name>
</gene>
<dbReference type="InterPro" id="IPR004680">
    <property type="entry name" value="Cit_transptr-like_dom"/>
</dbReference>
<comment type="similarity">
    <text evidence="2">Belongs to the CitM (TC 2.A.11) transporter family.</text>
</comment>
<dbReference type="Pfam" id="PF03600">
    <property type="entry name" value="CitMHS"/>
    <property type="match status" value="1"/>
</dbReference>
<comment type="caution">
    <text evidence="10">The sequence shown here is derived from an EMBL/GenBank/DDBJ whole genome shotgun (WGS) entry which is preliminary data.</text>
</comment>
<evidence type="ECO:0000256" key="1">
    <source>
        <dbReference type="ARBA" id="ARBA00004651"/>
    </source>
</evidence>
<feature type="transmembrane region" description="Helical" evidence="8">
    <location>
        <begin position="251"/>
        <end position="267"/>
    </location>
</feature>
<feature type="transmembrane region" description="Helical" evidence="8">
    <location>
        <begin position="102"/>
        <end position="120"/>
    </location>
</feature>
<organism evidence="10 11">
    <name type="scientific">Acidiphilium acidophilum</name>
    <name type="common">Thiobacillus acidophilus</name>
    <dbReference type="NCBI Taxonomy" id="76588"/>
    <lineage>
        <taxon>Bacteria</taxon>
        <taxon>Pseudomonadati</taxon>
        <taxon>Pseudomonadota</taxon>
        <taxon>Alphaproteobacteria</taxon>
        <taxon>Acetobacterales</taxon>
        <taxon>Acidocellaceae</taxon>
        <taxon>Acidiphilium</taxon>
    </lineage>
</organism>
<feature type="transmembrane region" description="Helical" evidence="8">
    <location>
        <begin position="39"/>
        <end position="56"/>
    </location>
</feature>
<keyword evidence="3" id="KW-0813">Transport</keyword>
<keyword evidence="7 8" id="KW-0472">Membrane</keyword>
<keyword evidence="11" id="KW-1185">Reference proteome</keyword>
<evidence type="ECO:0000256" key="5">
    <source>
        <dbReference type="ARBA" id="ARBA00022692"/>
    </source>
</evidence>
<keyword evidence="5 8" id="KW-0812">Transmembrane</keyword>
<protein>
    <submittedName>
        <fullName evidence="10">Anion transporter</fullName>
    </submittedName>
</protein>
<sequence length="414" mass="42507">MSSLFPAPVIHGLAIAIFLLTYLGVALGRLPGLRLDRTGVAFVGGVLMIGCGALTLKQAYAAIDFDTIALLLGMMVLAGTLRRAGFFQLVTAAALKRARSPIALLAAVIGVSGVLSAVLVNDTICVVLTPLVLEIVLAAGVAPLPYLIALAAASNVGSVATITGNPQNIIIGSVSGLSYARFSGALVPVALAGLVVVFGVIALMWRGRLKQGDAPEAMGHPATVHRALIVKALLLLGFFVAACLRGMIPAEAALIAAALILLTPGMKSESLIAGVDWPLLLMFAGLFVVVAGMQRAVITPAVVQRIAAMDPGRPFVLVPVTAILANVVSNVPAVLVLKPFVAALSDPRRAWLIVAMAATFAGNFTLLGSVANLIVAERARAGGVAIGFGDYLRAGIPITLISLILGTVWLVYVA</sequence>
<accession>A0AAW9DT01</accession>
<feature type="transmembrane region" description="Helical" evidence="8">
    <location>
        <begin position="391"/>
        <end position="412"/>
    </location>
</feature>
<evidence type="ECO:0000256" key="3">
    <source>
        <dbReference type="ARBA" id="ARBA00022448"/>
    </source>
</evidence>
<dbReference type="EMBL" id="JAWXYB010000018">
    <property type="protein sequence ID" value="MDX5932188.1"/>
    <property type="molecule type" value="Genomic_DNA"/>
</dbReference>
<dbReference type="AlphaFoldDB" id="A0AAW9DT01"/>
<reference evidence="10 11" key="1">
    <citation type="submission" date="2023-11" db="EMBL/GenBank/DDBJ databases">
        <title>MicrobeMod: A computational toolkit for identifying prokaryotic methylation and restriction-modification with nanopore sequencing.</title>
        <authorList>
            <person name="Crits-Christoph A."/>
            <person name="Kang S.C."/>
            <person name="Lee H."/>
            <person name="Ostrov N."/>
        </authorList>
    </citation>
    <scope>NUCLEOTIDE SEQUENCE [LARGE SCALE GENOMIC DNA]</scope>
    <source>
        <strain evidence="10 11">DSMZ 700</strain>
    </source>
</reference>
<dbReference type="CDD" id="cd01117">
    <property type="entry name" value="YbiR_permease"/>
    <property type="match status" value="1"/>
</dbReference>
<feature type="transmembrane region" description="Helical" evidence="8">
    <location>
        <begin position="279"/>
        <end position="303"/>
    </location>
</feature>
<feature type="transmembrane region" description="Helical" evidence="8">
    <location>
        <begin position="6"/>
        <end position="27"/>
    </location>
</feature>
<evidence type="ECO:0000256" key="2">
    <source>
        <dbReference type="ARBA" id="ARBA00009843"/>
    </source>
</evidence>
<feature type="transmembrane region" description="Helical" evidence="8">
    <location>
        <begin position="185"/>
        <end position="205"/>
    </location>
</feature>
<evidence type="ECO:0000313" key="10">
    <source>
        <dbReference type="EMBL" id="MDX5932188.1"/>
    </source>
</evidence>